<dbReference type="AlphaFoldDB" id="A0AAW1QC27"/>
<feature type="compositionally biased region" description="Polar residues" evidence="2">
    <location>
        <begin position="421"/>
        <end position="472"/>
    </location>
</feature>
<dbReference type="Gene3D" id="1.10.405.10">
    <property type="entry name" value="Guanine Nucleotide Dissociation Inhibitor, domain 1"/>
    <property type="match status" value="1"/>
</dbReference>
<feature type="compositionally biased region" description="Low complexity" evidence="2">
    <location>
        <begin position="536"/>
        <end position="556"/>
    </location>
</feature>
<dbReference type="Gene3D" id="3.30.519.10">
    <property type="entry name" value="Guanine Nucleotide Dissociation Inhibitor, domain 2"/>
    <property type="match status" value="1"/>
</dbReference>
<evidence type="ECO:0000256" key="1">
    <source>
        <dbReference type="ARBA" id="ARBA00005593"/>
    </source>
</evidence>
<dbReference type="GO" id="GO:0005092">
    <property type="term" value="F:GDP-dissociation inhibitor activity"/>
    <property type="evidence" value="ECO:0007669"/>
    <property type="project" value="InterPro"/>
</dbReference>
<dbReference type="GO" id="GO:0005968">
    <property type="term" value="C:Rab-protein geranylgeranyltransferase complex"/>
    <property type="evidence" value="ECO:0007669"/>
    <property type="project" value="TreeGrafter"/>
</dbReference>
<comment type="caution">
    <text evidence="3">The sequence shown here is derived from an EMBL/GenBank/DDBJ whole genome shotgun (WGS) entry which is preliminary data.</text>
</comment>
<evidence type="ECO:0000313" key="3">
    <source>
        <dbReference type="EMBL" id="KAK9818618.1"/>
    </source>
</evidence>
<dbReference type="GO" id="GO:0007264">
    <property type="term" value="P:small GTPase-mediated signal transduction"/>
    <property type="evidence" value="ECO:0007669"/>
    <property type="project" value="InterPro"/>
</dbReference>
<dbReference type="InterPro" id="IPR018203">
    <property type="entry name" value="GDP_dissociation_inhibitor"/>
</dbReference>
<feature type="compositionally biased region" description="Polar residues" evidence="2">
    <location>
        <begin position="506"/>
        <end position="535"/>
    </location>
</feature>
<comment type="similarity">
    <text evidence="1">Belongs to the Rab GDI family.</text>
</comment>
<feature type="region of interest" description="Disordered" evidence="2">
    <location>
        <begin position="635"/>
        <end position="668"/>
    </location>
</feature>
<dbReference type="PANTHER" id="PTHR11787:SF4">
    <property type="entry name" value="CHM, RAB ESCORT PROTEIN 1"/>
    <property type="match status" value="1"/>
</dbReference>
<evidence type="ECO:0000313" key="4">
    <source>
        <dbReference type="Proteomes" id="UP001438707"/>
    </source>
</evidence>
<dbReference type="Pfam" id="PF00996">
    <property type="entry name" value="GDI"/>
    <property type="match status" value="1"/>
</dbReference>
<evidence type="ECO:0000256" key="2">
    <source>
        <dbReference type="SAM" id="MobiDB-lite"/>
    </source>
</evidence>
<reference evidence="3 4" key="1">
    <citation type="journal article" date="2024" name="Nat. Commun.">
        <title>Phylogenomics reveals the evolutionary origins of lichenization in chlorophyte algae.</title>
        <authorList>
            <person name="Puginier C."/>
            <person name="Libourel C."/>
            <person name="Otte J."/>
            <person name="Skaloud P."/>
            <person name="Haon M."/>
            <person name="Grisel S."/>
            <person name="Petersen M."/>
            <person name="Berrin J.G."/>
            <person name="Delaux P.M."/>
            <person name="Dal Grande F."/>
            <person name="Keller J."/>
        </authorList>
    </citation>
    <scope>NUCLEOTIDE SEQUENCE [LARGE SCALE GENOMIC DNA]</scope>
    <source>
        <strain evidence="3 4">SAG 2145</strain>
    </source>
</reference>
<protein>
    <recommendedName>
        <fullName evidence="5">Rab proteins geranylgeranyltransferase component A</fullName>
    </recommendedName>
</protein>
<dbReference type="PRINTS" id="PR00891">
    <property type="entry name" value="RABGDIREP"/>
</dbReference>
<dbReference type="PANTHER" id="PTHR11787">
    <property type="entry name" value="RAB GDP-DISSOCIATION INHIBITOR"/>
    <property type="match status" value="1"/>
</dbReference>
<organism evidence="3 4">
    <name type="scientific">Apatococcus lobatus</name>
    <dbReference type="NCBI Taxonomy" id="904363"/>
    <lineage>
        <taxon>Eukaryota</taxon>
        <taxon>Viridiplantae</taxon>
        <taxon>Chlorophyta</taxon>
        <taxon>core chlorophytes</taxon>
        <taxon>Trebouxiophyceae</taxon>
        <taxon>Chlorellales</taxon>
        <taxon>Chlorellaceae</taxon>
        <taxon>Apatococcus</taxon>
    </lineage>
</organism>
<dbReference type="GO" id="GO:0016192">
    <property type="term" value="P:vesicle-mediated transport"/>
    <property type="evidence" value="ECO:0007669"/>
    <property type="project" value="TreeGrafter"/>
</dbReference>
<dbReference type="GO" id="GO:0005829">
    <property type="term" value="C:cytosol"/>
    <property type="evidence" value="ECO:0007669"/>
    <property type="project" value="TreeGrafter"/>
</dbReference>
<dbReference type="SUPFAM" id="SSF51905">
    <property type="entry name" value="FAD/NAD(P)-binding domain"/>
    <property type="match status" value="1"/>
</dbReference>
<dbReference type="InterPro" id="IPR036188">
    <property type="entry name" value="FAD/NAD-bd_sf"/>
</dbReference>
<dbReference type="GO" id="GO:0005634">
    <property type="term" value="C:nucleus"/>
    <property type="evidence" value="ECO:0007669"/>
    <property type="project" value="TreeGrafter"/>
</dbReference>
<dbReference type="Proteomes" id="UP001438707">
    <property type="component" value="Unassembled WGS sequence"/>
</dbReference>
<keyword evidence="4" id="KW-1185">Reference proteome</keyword>
<accession>A0AAW1QC27</accession>
<proteinExistence type="inferred from homology"/>
<dbReference type="EMBL" id="JALJOS010000058">
    <property type="protein sequence ID" value="KAK9818618.1"/>
    <property type="molecule type" value="Genomic_DNA"/>
</dbReference>
<dbReference type="Gene3D" id="3.50.50.60">
    <property type="entry name" value="FAD/NAD(P)-binding domain"/>
    <property type="match status" value="2"/>
</dbReference>
<evidence type="ECO:0008006" key="5">
    <source>
        <dbReference type="Google" id="ProtNLM"/>
    </source>
</evidence>
<sequence length="668" mass="69956">MPEIPPSHFNLVILGTGLQAALLAGRAALAGKTVLHLDQADHYGAAWSTLSWQQMQQLHALPEAGSLLNVSSGTAAHADLGRLSSYAFDLAPRVLYCAGPAIEALVTTGAHHYLEFKLISGNYFWNGRRLQSVPAGRSDVFQDRSLSLTSKRMLMRFLKNLQDAMEGRGPLKDAFDDRPFVTLLEQQGLDEQLRHVLLHAIALDPWSSKSAESAASSAGMMTAARGQRALAQHAASMGRFGPGSGAFLTPLYGGSEMSQAFCRVAAVHGALYVLRQPIAALLMDSGAAAENNSCRGVRLDTGQEITCSALAADPLYLHDFRVREASASSAAVSRAICVLDRPLQVGGQQALMTFPPGSFPGSCQHAIHALQLSPACALTPPNRYLLQLSAPASNVHSAASDFLPLLDALLEVPAEVRQALTQHASRTSSPAAQGPHASSSRNQEAGSRAVHTNSHITASHSATSDNQESCGATPSHDAPVKSSKAGHLACDTVSQVSGGNGREDTTSAQTNPLAHTSSSLSTQGRLQGGSVSLQESATQVPGSSSSSSATASPQTAAAIPALPPAANEIDGPGKAESKRPVCLFAMCWTQHVPDLADFDLPGNVAMCSPPDAQISFDAALAEVDSLIDHLYGPGSASSWGSKRLQDDESDEEAVEALSHALDQTALTE</sequence>
<name>A0AAW1QC27_9CHLO</name>
<dbReference type="SUPFAM" id="SSF54373">
    <property type="entry name" value="FAD-linked reductases, C-terminal domain"/>
    <property type="match status" value="1"/>
</dbReference>
<feature type="region of interest" description="Disordered" evidence="2">
    <location>
        <begin position="421"/>
        <end position="556"/>
    </location>
</feature>
<gene>
    <name evidence="3" type="ORF">WJX74_002806</name>
</gene>